<protein>
    <submittedName>
        <fullName evidence="3">Siderophore-interacting protein</fullName>
    </submittedName>
</protein>
<comment type="caution">
    <text evidence="3">The sequence shown here is derived from an EMBL/GenBank/DDBJ whole genome shotgun (WGS) entry which is preliminary data.</text>
</comment>
<reference evidence="4" key="1">
    <citation type="journal article" date="2024" name="Toxins">
        <title>Genome Sequence Analysis of Native Xenorhabdus Strains Isolated from Entomopathogenic Nematodes in Argentina.</title>
        <authorList>
            <person name="Palma L."/>
            <person name="Frizzo L."/>
            <person name="Kaiser S."/>
            <person name="Berry C."/>
            <person name="Caballero P."/>
            <person name="Bode H.B."/>
            <person name="Del Valle E.E."/>
        </authorList>
    </citation>
    <scope>NUCLEOTIDE SEQUENCE [LARGE SCALE GENOMIC DNA]</scope>
    <source>
        <strain evidence="4">12</strain>
    </source>
</reference>
<dbReference type="SUPFAM" id="SSF63380">
    <property type="entry name" value="Riboflavin synthase domain-like"/>
    <property type="match status" value="1"/>
</dbReference>
<dbReference type="Gene3D" id="2.40.30.10">
    <property type="entry name" value="Translation factors"/>
    <property type="match status" value="1"/>
</dbReference>
<dbReference type="InterPro" id="IPR013113">
    <property type="entry name" value="SIP_FAD-bd"/>
</dbReference>
<dbReference type="EMBL" id="VCDN01000050">
    <property type="protein sequence ID" value="MDX7988342.1"/>
    <property type="molecule type" value="Genomic_DNA"/>
</dbReference>
<gene>
    <name evidence="3" type="ORF">FE392_13550</name>
</gene>
<dbReference type="Gene3D" id="3.40.50.80">
    <property type="entry name" value="Nucleotide-binding domain of ferredoxin-NADP reductase (FNR) module"/>
    <property type="match status" value="1"/>
</dbReference>
<dbReference type="InterPro" id="IPR039374">
    <property type="entry name" value="SIP_fam"/>
</dbReference>
<dbReference type="InterPro" id="IPR017938">
    <property type="entry name" value="Riboflavin_synthase-like_b-brl"/>
</dbReference>
<dbReference type="Pfam" id="PF08021">
    <property type="entry name" value="FAD_binding_9"/>
    <property type="match status" value="1"/>
</dbReference>
<dbReference type="PANTHER" id="PTHR30157">
    <property type="entry name" value="FERRIC REDUCTASE, NADPH-DEPENDENT"/>
    <property type="match status" value="1"/>
</dbReference>
<dbReference type="InterPro" id="IPR039261">
    <property type="entry name" value="FNR_nucleotide-bd"/>
</dbReference>
<dbReference type="CDD" id="cd06193">
    <property type="entry name" value="siderophore_interacting"/>
    <property type="match status" value="1"/>
</dbReference>
<evidence type="ECO:0000313" key="3">
    <source>
        <dbReference type="EMBL" id="MDX7988342.1"/>
    </source>
</evidence>
<name>A0ABU4SC24_9GAMM</name>
<comment type="similarity">
    <text evidence="1">Belongs to the SIP oxidoreductase family.</text>
</comment>
<organism evidence="3 4">
    <name type="scientific">Xenorhabdus santafensis</name>
    <dbReference type="NCBI Taxonomy" id="2582833"/>
    <lineage>
        <taxon>Bacteria</taxon>
        <taxon>Pseudomonadati</taxon>
        <taxon>Pseudomonadota</taxon>
        <taxon>Gammaproteobacteria</taxon>
        <taxon>Enterobacterales</taxon>
        <taxon>Morganellaceae</taxon>
        <taxon>Xenorhabdus</taxon>
    </lineage>
</organism>
<dbReference type="Pfam" id="PF04954">
    <property type="entry name" value="SIP"/>
    <property type="match status" value="1"/>
</dbReference>
<proteinExistence type="inferred from homology"/>
<dbReference type="InterPro" id="IPR007037">
    <property type="entry name" value="SIP_rossman_dom"/>
</dbReference>
<evidence type="ECO:0000259" key="2">
    <source>
        <dbReference type="PROSITE" id="PS51384"/>
    </source>
</evidence>
<evidence type="ECO:0000313" key="4">
    <source>
        <dbReference type="Proteomes" id="UP001271890"/>
    </source>
</evidence>
<sequence>MSSTYSIFNLVLKKRITVSASLVRCVFESSDVNKMRRHAPDQRIKLLFPQPSHPSIRINEGNDWYSHYMSIPKDERPLMRTYTLRALRIEDNEMDVEFVLHGKNTPVSNWLSQAEQGAPLQIVAPRATSDNTGSGQMGGMGGCEWMPPEQVNQVLLVADETALPAALGILEELSLHDSPPNVQAFFEVPVQGDCLNLEQFKFANVFWLPRDVKAEYGYGERLLEAVREHVVLPESAYIEEQSLAESVSSDGIFWERADNEGKANHFYGWVAAESTAVKNLRRYLLQERHLDKKLINFMAYWAKSSKSHH</sequence>
<dbReference type="PANTHER" id="PTHR30157:SF0">
    <property type="entry name" value="NADPH-DEPENDENT FERRIC-CHELATE REDUCTASE"/>
    <property type="match status" value="1"/>
</dbReference>
<dbReference type="InterPro" id="IPR017927">
    <property type="entry name" value="FAD-bd_FR_type"/>
</dbReference>
<dbReference type="Proteomes" id="UP001271890">
    <property type="component" value="Unassembled WGS sequence"/>
</dbReference>
<accession>A0ABU4SC24</accession>
<evidence type="ECO:0000256" key="1">
    <source>
        <dbReference type="ARBA" id="ARBA00035644"/>
    </source>
</evidence>
<dbReference type="PROSITE" id="PS51384">
    <property type="entry name" value="FAD_FR"/>
    <property type="match status" value="1"/>
</dbReference>
<keyword evidence="4" id="KW-1185">Reference proteome</keyword>
<feature type="domain" description="FAD-binding FR-type" evidence="2">
    <location>
        <begin position="3"/>
        <end position="132"/>
    </location>
</feature>
<dbReference type="RefSeq" id="WP_319930746.1">
    <property type="nucleotide sequence ID" value="NZ_VCDN01000050.1"/>
</dbReference>